<dbReference type="SMART" id="SM00228">
    <property type="entry name" value="PDZ"/>
    <property type="match status" value="1"/>
</dbReference>
<dbReference type="AlphaFoldDB" id="A0A5E4QBE6"/>
<gene>
    <name evidence="2" type="ORF">LSINAPIS_LOCUS7257</name>
</gene>
<sequence>MESTSTCEDAVAGIRIVVLNLPEDEGEGLGFRLTRTLWDPYPWVHDVTPGSRADAAGLKTGDCLLQAEGKDLLGMPVGQVAGMIRGDGASHGVSLMVWNCGVDPSDDPELLWSCGGGARGERARRALSGVVKALACCVCAATATRALSCARSHLYCDGCWSRLDKCALCREPLPSKDSPYAKNLVAEQVFEAIAAEYEIKDPAKKCQFSTYTTRSPQISTRKGQYQLSMMNRRTQYAEKYSSDPNIHTIRTETKSNLKTHNCQSHNIRTDSCSQTDGPSDVMHQTRCQMQSCHCQKLTDGAKCPMEIPRINLEIDDSSKCMLQHKLVARLRQACSLADLQNLQSCQLSKSMNNINSNEHSCSNGQHSNSVDNLVKNMSCDTPVFLLSPPPIYVLSCDHS</sequence>
<dbReference type="InterPro" id="IPR041489">
    <property type="entry name" value="PDZ_6"/>
</dbReference>
<dbReference type="Pfam" id="PF17820">
    <property type="entry name" value="PDZ_6"/>
    <property type="match status" value="1"/>
</dbReference>
<dbReference type="InterPro" id="IPR036034">
    <property type="entry name" value="PDZ_sf"/>
</dbReference>
<evidence type="ECO:0000313" key="3">
    <source>
        <dbReference type="Proteomes" id="UP000324832"/>
    </source>
</evidence>
<accession>A0A5E4QBE6</accession>
<dbReference type="Proteomes" id="UP000324832">
    <property type="component" value="Unassembled WGS sequence"/>
</dbReference>
<dbReference type="CDD" id="cd00136">
    <property type="entry name" value="PDZ_canonical"/>
    <property type="match status" value="1"/>
</dbReference>
<dbReference type="Gene3D" id="2.30.42.10">
    <property type="match status" value="1"/>
</dbReference>
<organism evidence="2 3">
    <name type="scientific">Leptidea sinapis</name>
    <dbReference type="NCBI Taxonomy" id="189913"/>
    <lineage>
        <taxon>Eukaryota</taxon>
        <taxon>Metazoa</taxon>
        <taxon>Ecdysozoa</taxon>
        <taxon>Arthropoda</taxon>
        <taxon>Hexapoda</taxon>
        <taxon>Insecta</taxon>
        <taxon>Pterygota</taxon>
        <taxon>Neoptera</taxon>
        <taxon>Endopterygota</taxon>
        <taxon>Lepidoptera</taxon>
        <taxon>Glossata</taxon>
        <taxon>Ditrysia</taxon>
        <taxon>Papilionoidea</taxon>
        <taxon>Pieridae</taxon>
        <taxon>Dismorphiinae</taxon>
        <taxon>Leptidea</taxon>
    </lineage>
</organism>
<proteinExistence type="predicted"/>
<keyword evidence="3" id="KW-1185">Reference proteome</keyword>
<dbReference type="SUPFAM" id="SSF50156">
    <property type="entry name" value="PDZ domain-like"/>
    <property type="match status" value="1"/>
</dbReference>
<evidence type="ECO:0000313" key="2">
    <source>
        <dbReference type="EMBL" id="VVC95571.1"/>
    </source>
</evidence>
<protein>
    <recommendedName>
        <fullName evidence="1">PDZ domain-containing protein</fullName>
    </recommendedName>
</protein>
<evidence type="ECO:0000259" key="1">
    <source>
        <dbReference type="PROSITE" id="PS50106"/>
    </source>
</evidence>
<feature type="domain" description="PDZ" evidence="1">
    <location>
        <begin position="18"/>
        <end position="85"/>
    </location>
</feature>
<dbReference type="EMBL" id="FZQP02002338">
    <property type="protein sequence ID" value="VVC95571.1"/>
    <property type="molecule type" value="Genomic_DNA"/>
</dbReference>
<name>A0A5E4QBE6_9NEOP</name>
<dbReference type="InterPro" id="IPR013083">
    <property type="entry name" value="Znf_RING/FYVE/PHD"/>
</dbReference>
<dbReference type="Gene3D" id="3.30.40.10">
    <property type="entry name" value="Zinc/RING finger domain, C3HC4 (zinc finger)"/>
    <property type="match status" value="1"/>
</dbReference>
<reference evidence="2 3" key="1">
    <citation type="submission" date="2017-07" db="EMBL/GenBank/DDBJ databases">
        <authorList>
            <person name="Talla V."/>
            <person name="Backstrom N."/>
        </authorList>
    </citation>
    <scope>NUCLEOTIDE SEQUENCE [LARGE SCALE GENOMIC DNA]</scope>
</reference>
<dbReference type="InterPro" id="IPR001478">
    <property type="entry name" value="PDZ"/>
</dbReference>
<dbReference type="PROSITE" id="PS50106">
    <property type="entry name" value="PDZ"/>
    <property type="match status" value="1"/>
</dbReference>